<dbReference type="PANTHER" id="PTHR35218:SF9">
    <property type="entry name" value="ENDONUCLEASE_EXONUCLEASE_PHOSPHATASE DOMAIN-CONTAINING PROTEIN"/>
    <property type="match status" value="1"/>
</dbReference>
<gene>
    <name evidence="1" type="ORF">J1N35_011603</name>
</gene>
<dbReference type="EMBL" id="JAIQCV010000004">
    <property type="protein sequence ID" value="KAH1107835.1"/>
    <property type="molecule type" value="Genomic_DNA"/>
</dbReference>
<proteinExistence type="predicted"/>
<dbReference type="Gene3D" id="3.60.10.10">
    <property type="entry name" value="Endonuclease/exonuclease/phosphatase"/>
    <property type="match status" value="1"/>
</dbReference>
<keyword evidence="2" id="KW-1185">Reference proteome</keyword>
<dbReference type="Proteomes" id="UP000828251">
    <property type="component" value="Unassembled WGS sequence"/>
</dbReference>
<dbReference type="InterPro" id="IPR036691">
    <property type="entry name" value="Endo/exonu/phosph_ase_sf"/>
</dbReference>
<sequence>MKGCLVVNVEGKSGVLAMMWKESNKVDIKTYSSNHIDAMIKMENNNAISFTGYYGNTDPNKRHLSWEMLKRVSKSVKETWIIGGDFNTILDNAKKEGGRRKPLVQMEEFREIVDEFSMVDLKTDNGWFT</sequence>
<protein>
    <recommendedName>
        <fullName evidence="3">Endonuclease/exonuclease/phosphatase domain-containing protein</fullName>
    </recommendedName>
</protein>
<evidence type="ECO:0000313" key="2">
    <source>
        <dbReference type="Proteomes" id="UP000828251"/>
    </source>
</evidence>
<dbReference type="OrthoDB" id="1729225at2759"/>
<reference evidence="1 2" key="1">
    <citation type="journal article" date="2021" name="Plant Biotechnol. J.">
        <title>Multi-omics assisted identification of the key and species-specific regulatory components of drought-tolerant mechanisms in Gossypium stocksii.</title>
        <authorList>
            <person name="Yu D."/>
            <person name="Ke L."/>
            <person name="Zhang D."/>
            <person name="Wu Y."/>
            <person name="Sun Y."/>
            <person name="Mei J."/>
            <person name="Sun J."/>
            <person name="Sun Y."/>
        </authorList>
    </citation>
    <scope>NUCLEOTIDE SEQUENCE [LARGE SCALE GENOMIC DNA]</scope>
    <source>
        <strain evidence="2">cv. E1</strain>
        <tissue evidence="1">Leaf</tissue>
    </source>
</reference>
<dbReference type="AlphaFoldDB" id="A0A9D4ADJ0"/>
<dbReference type="SUPFAM" id="SSF56219">
    <property type="entry name" value="DNase I-like"/>
    <property type="match status" value="1"/>
</dbReference>
<organism evidence="1 2">
    <name type="scientific">Gossypium stocksii</name>
    <dbReference type="NCBI Taxonomy" id="47602"/>
    <lineage>
        <taxon>Eukaryota</taxon>
        <taxon>Viridiplantae</taxon>
        <taxon>Streptophyta</taxon>
        <taxon>Embryophyta</taxon>
        <taxon>Tracheophyta</taxon>
        <taxon>Spermatophyta</taxon>
        <taxon>Magnoliopsida</taxon>
        <taxon>eudicotyledons</taxon>
        <taxon>Gunneridae</taxon>
        <taxon>Pentapetalae</taxon>
        <taxon>rosids</taxon>
        <taxon>malvids</taxon>
        <taxon>Malvales</taxon>
        <taxon>Malvaceae</taxon>
        <taxon>Malvoideae</taxon>
        <taxon>Gossypium</taxon>
    </lineage>
</organism>
<dbReference type="PANTHER" id="PTHR35218">
    <property type="entry name" value="RNASE H DOMAIN-CONTAINING PROTEIN"/>
    <property type="match status" value="1"/>
</dbReference>
<comment type="caution">
    <text evidence="1">The sequence shown here is derived from an EMBL/GenBank/DDBJ whole genome shotgun (WGS) entry which is preliminary data.</text>
</comment>
<evidence type="ECO:0000313" key="1">
    <source>
        <dbReference type="EMBL" id="KAH1107835.1"/>
    </source>
</evidence>
<evidence type="ECO:0008006" key="3">
    <source>
        <dbReference type="Google" id="ProtNLM"/>
    </source>
</evidence>
<name>A0A9D4ADJ0_9ROSI</name>
<accession>A0A9D4ADJ0</accession>